<dbReference type="AlphaFoldDB" id="A0A1C4UB70"/>
<proteinExistence type="predicted"/>
<dbReference type="OrthoDB" id="3297513at2"/>
<protein>
    <recommendedName>
        <fullName evidence="4">Subtilisin inhibitor-like</fullName>
    </recommendedName>
</protein>
<dbReference type="Proteomes" id="UP000198253">
    <property type="component" value="Chromosome I"/>
</dbReference>
<dbReference type="InParanoid" id="A0A1C4UB70"/>
<evidence type="ECO:0008006" key="4">
    <source>
        <dbReference type="Google" id="ProtNLM"/>
    </source>
</evidence>
<accession>A0A1C4UB70</accession>
<dbReference type="EMBL" id="LT607413">
    <property type="protein sequence ID" value="SCE68945.1"/>
    <property type="molecule type" value="Genomic_DNA"/>
</dbReference>
<evidence type="ECO:0000313" key="2">
    <source>
        <dbReference type="EMBL" id="SCE68945.1"/>
    </source>
</evidence>
<dbReference type="RefSeq" id="WP_088979914.1">
    <property type="nucleotide sequence ID" value="NZ_LT607413.1"/>
</dbReference>
<gene>
    <name evidence="2" type="ORF">GA0070618_0178</name>
</gene>
<keyword evidence="3" id="KW-1185">Reference proteome</keyword>
<sequence>MNRRIRPLAAVTALTALLAAGLVAPGTAQAGSGATPGPAAHGCAPLRPESDFYAGGRVATVLLTVPENPTCTTISVSHIVDVAAPADRCQDFLVIFYPTDGSEPVATEPVTACSHGPRSRPVVLATDVPDGAPYRVLYEIDYLGQDVRFTVRH</sequence>
<organism evidence="2 3">
    <name type="scientific">Micromonospora echinospora</name>
    <name type="common">Micromonospora purpurea</name>
    <dbReference type="NCBI Taxonomy" id="1877"/>
    <lineage>
        <taxon>Bacteria</taxon>
        <taxon>Bacillati</taxon>
        <taxon>Actinomycetota</taxon>
        <taxon>Actinomycetes</taxon>
        <taxon>Micromonosporales</taxon>
        <taxon>Micromonosporaceae</taxon>
        <taxon>Micromonospora</taxon>
    </lineage>
</organism>
<evidence type="ECO:0000313" key="3">
    <source>
        <dbReference type="Proteomes" id="UP000198253"/>
    </source>
</evidence>
<reference evidence="3" key="1">
    <citation type="submission" date="2016-06" db="EMBL/GenBank/DDBJ databases">
        <authorList>
            <person name="Varghese N."/>
            <person name="Submissions Spin"/>
        </authorList>
    </citation>
    <scope>NUCLEOTIDE SEQUENCE [LARGE SCALE GENOMIC DNA]</scope>
    <source>
        <strain evidence="3">DSM 43816</strain>
    </source>
</reference>
<feature type="signal peptide" evidence="1">
    <location>
        <begin position="1"/>
        <end position="30"/>
    </location>
</feature>
<name>A0A1C4UB70_MICEC</name>
<keyword evidence="1" id="KW-0732">Signal</keyword>
<feature type="chain" id="PRO_5008704727" description="Subtilisin inhibitor-like" evidence="1">
    <location>
        <begin position="31"/>
        <end position="153"/>
    </location>
</feature>
<evidence type="ECO:0000256" key="1">
    <source>
        <dbReference type="SAM" id="SignalP"/>
    </source>
</evidence>